<dbReference type="OrthoDB" id="122670at2"/>
<protein>
    <submittedName>
        <fullName evidence="1">DUF4160 domain-containing protein</fullName>
    </submittedName>
</protein>
<name>A0A857C3X8_9HYPH</name>
<dbReference type="AlphaFoldDB" id="A0A857C3X8"/>
<reference evidence="1 2" key="1">
    <citation type="submission" date="2019-12" db="EMBL/GenBank/DDBJ databases">
        <title>The genome of Stappia indica PHM037.</title>
        <authorList>
            <person name="Kacar D."/>
            <person name="Galan B."/>
            <person name="Canedo L."/>
            <person name="Rodriguez P."/>
            <person name="de la Calle F."/>
            <person name="Garcia J.L."/>
        </authorList>
    </citation>
    <scope>NUCLEOTIDE SEQUENCE [LARGE SCALE GENOMIC DNA]</scope>
    <source>
        <strain evidence="1 2">PHM037</strain>
    </source>
</reference>
<proteinExistence type="predicted"/>
<dbReference type="RefSeq" id="WP_158192670.1">
    <property type="nucleotide sequence ID" value="NZ_CP046908.1"/>
</dbReference>
<sequence length="78" mass="9046">MPTVLRWKGYQFLFYSKEVGEPPHIHVLKDGKQIKIWLSSCSVARNVGFAAHEVNDILKATERHRSAFLEAWNDHFGH</sequence>
<evidence type="ECO:0000313" key="1">
    <source>
        <dbReference type="EMBL" id="QGZ33663.1"/>
    </source>
</evidence>
<dbReference type="InterPro" id="IPR025427">
    <property type="entry name" value="DUF4160"/>
</dbReference>
<dbReference type="EMBL" id="CP046908">
    <property type="protein sequence ID" value="QGZ33663.1"/>
    <property type="molecule type" value="Genomic_DNA"/>
</dbReference>
<organism evidence="1 2">
    <name type="scientific">Stappia indica</name>
    <dbReference type="NCBI Taxonomy" id="538381"/>
    <lineage>
        <taxon>Bacteria</taxon>
        <taxon>Pseudomonadati</taxon>
        <taxon>Pseudomonadota</taxon>
        <taxon>Alphaproteobacteria</taxon>
        <taxon>Hyphomicrobiales</taxon>
        <taxon>Stappiaceae</taxon>
        <taxon>Stappia</taxon>
    </lineage>
</organism>
<gene>
    <name evidence="1" type="ORF">GH266_03565</name>
</gene>
<accession>A0A857C3X8</accession>
<dbReference type="KEGG" id="siw:GH266_03565"/>
<evidence type="ECO:0000313" key="2">
    <source>
        <dbReference type="Proteomes" id="UP000435648"/>
    </source>
</evidence>
<dbReference type="Proteomes" id="UP000435648">
    <property type="component" value="Chromosome"/>
</dbReference>
<dbReference type="Pfam" id="PF13711">
    <property type="entry name" value="DUF4160"/>
    <property type="match status" value="1"/>
</dbReference>